<dbReference type="EMBL" id="FXXQ01000006">
    <property type="protein sequence ID" value="SMX23862.1"/>
    <property type="molecule type" value="Genomic_DNA"/>
</dbReference>
<name>A0A238J0U0_9RHOB</name>
<dbReference type="RefSeq" id="WP_093973842.1">
    <property type="nucleotide sequence ID" value="NZ_FXXQ01000006.1"/>
</dbReference>
<evidence type="ECO:0000313" key="3">
    <source>
        <dbReference type="EMBL" id="SMX23862.1"/>
    </source>
</evidence>
<dbReference type="PANTHER" id="PTHR43593:SF1">
    <property type="entry name" value="INOSITOL 2-DEHYDROGENASE"/>
    <property type="match status" value="1"/>
</dbReference>
<dbReference type="SUPFAM" id="SSF55347">
    <property type="entry name" value="Glyceraldehyde-3-phosphate dehydrogenase-like, C-terminal domain"/>
    <property type="match status" value="1"/>
</dbReference>
<dbReference type="InterPro" id="IPR000683">
    <property type="entry name" value="Gfo/Idh/MocA-like_OxRdtase_N"/>
</dbReference>
<keyword evidence="4" id="KW-1185">Reference proteome</keyword>
<dbReference type="EC" id="1.1.1.18" evidence="3"/>
<reference evidence="3 4" key="1">
    <citation type="submission" date="2017-05" db="EMBL/GenBank/DDBJ databases">
        <authorList>
            <person name="Song R."/>
            <person name="Chenine A.L."/>
            <person name="Ruprecht R.M."/>
        </authorList>
    </citation>
    <scope>NUCLEOTIDE SEQUENCE [LARGE SCALE GENOMIC DNA]</scope>
    <source>
        <strain evidence="3 4">CECT 8489</strain>
    </source>
</reference>
<proteinExistence type="predicted"/>
<dbReference type="Pfam" id="PF02894">
    <property type="entry name" value="GFO_IDH_MocA_C"/>
    <property type="match status" value="1"/>
</dbReference>
<dbReference type="InterPro" id="IPR050424">
    <property type="entry name" value="Gfo-Idh-MocA_inositol_DH"/>
</dbReference>
<gene>
    <name evidence="3" type="primary">idhA_2</name>
    <name evidence="3" type="ORF">BOA8489_01975</name>
</gene>
<dbReference type="InterPro" id="IPR036291">
    <property type="entry name" value="NAD(P)-bd_dom_sf"/>
</dbReference>
<dbReference type="SUPFAM" id="SSF51735">
    <property type="entry name" value="NAD(P)-binding Rossmann-fold domains"/>
    <property type="match status" value="1"/>
</dbReference>
<dbReference type="Pfam" id="PF01408">
    <property type="entry name" value="GFO_IDH_MocA"/>
    <property type="match status" value="1"/>
</dbReference>
<sequence>MERVVNYGVIGCGMMGQEHLRNIALLPGARVAAIFEPDRYMADAAKAIAPNAKLVGSIAELLAISEVDCLLVVSPNHLHVPQFEEIAATRPLPLLIEKPLYTDPAHAARIDELAASYPAPVWVAMEYRYMPPIQTLISEVEAATGGPTMLTIREHRFPFLPKVGDWNRFNRYTGGTLVEKCCHFFDLMRFILKSEPVRIVASAGQDVNHLDEKYAGETPDIWDGAYVIVEFASGARAMLELCMYAEGSKYQEEISVVGPAGKIEAFVPGPGRFWPTHLGAPPVPQVVVSPRHPKGPQVVEIPVDPTILDAGDHNGSTFYQHARFLELVRSGGEAEVSLRDGAQAVAMGHAAQDAARGGGAVVLGVPGVVSDTRVSQESAMG</sequence>
<evidence type="ECO:0000313" key="4">
    <source>
        <dbReference type="Proteomes" id="UP000201838"/>
    </source>
</evidence>
<organism evidence="3 4">
    <name type="scientific">Boseongicola aestuarii</name>
    <dbReference type="NCBI Taxonomy" id="1470561"/>
    <lineage>
        <taxon>Bacteria</taxon>
        <taxon>Pseudomonadati</taxon>
        <taxon>Pseudomonadota</taxon>
        <taxon>Alphaproteobacteria</taxon>
        <taxon>Rhodobacterales</taxon>
        <taxon>Paracoccaceae</taxon>
        <taxon>Boseongicola</taxon>
    </lineage>
</organism>
<protein>
    <submittedName>
        <fullName evidence="3">Inositol 2-dehydrogenase</fullName>
        <ecNumber evidence="3">1.1.1.18</ecNumber>
    </submittedName>
</protein>
<evidence type="ECO:0000259" key="2">
    <source>
        <dbReference type="Pfam" id="PF02894"/>
    </source>
</evidence>
<dbReference type="GO" id="GO:0050112">
    <property type="term" value="F:inositol 2-dehydrogenase (NAD+) activity"/>
    <property type="evidence" value="ECO:0007669"/>
    <property type="project" value="UniProtKB-EC"/>
</dbReference>
<dbReference type="Gene3D" id="3.40.50.720">
    <property type="entry name" value="NAD(P)-binding Rossmann-like Domain"/>
    <property type="match status" value="1"/>
</dbReference>
<accession>A0A238J0U0</accession>
<dbReference type="Gene3D" id="3.30.360.10">
    <property type="entry name" value="Dihydrodipicolinate Reductase, domain 2"/>
    <property type="match status" value="1"/>
</dbReference>
<evidence type="ECO:0000259" key="1">
    <source>
        <dbReference type="Pfam" id="PF01408"/>
    </source>
</evidence>
<dbReference type="PANTHER" id="PTHR43593">
    <property type="match status" value="1"/>
</dbReference>
<dbReference type="Proteomes" id="UP000201838">
    <property type="component" value="Unassembled WGS sequence"/>
</dbReference>
<dbReference type="GO" id="GO:0000166">
    <property type="term" value="F:nucleotide binding"/>
    <property type="evidence" value="ECO:0007669"/>
    <property type="project" value="InterPro"/>
</dbReference>
<dbReference type="InterPro" id="IPR004104">
    <property type="entry name" value="Gfo/Idh/MocA-like_OxRdtase_C"/>
</dbReference>
<dbReference type="AlphaFoldDB" id="A0A238J0U0"/>
<dbReference type="OrthoDB" id="9815825at2"/>
<feature type="domain" description="Gfo/Idh/MocA-like oxidoreductase C-terminal" evidence="2">
    <location>
        <begin position="145"/>
        <end position="361"/>
    </location>
</feature>
<feature type="domain" description="Gfo/Idh/MocA-like oxidoreductase N-terminal" evidence="1">
    <location>
        <begin position="5"/>
        <end position="124"/>
    </location>
</feature>
<keyword evidence="3" id="KW-0560">Oxidoreductase</keyword>